<evidence type="ECO:0000256" key="1">
    <source>
        <dbReference type="ARBA" id="ARBA00002752"/>
    </source>
</evidence>
<dbReference type="InterPro" id="IPR010329">
    <property type="entry name" value="3hydroanth_dOase"/>
</dbReference>
<organism evidence="9 10">
    <name type="scientific">Mesopusillimonas faecipullorum</name>
    <dbReference type="NCBI Taxonomy" id="2755040"/>
    <lineage>
        <taxon>Bacteria</taxon>
        <taxon>Pseudomonadati</taxon>
        <taxon>Pseudomonadota</taxon>
        <taxon>Betaproteobacteria</taxon>
        <taxon>Burkholderiales</taxon>
        <taxon>Alcaligenaceae</taxon>
        <taxon>Mesopusillimonas</taxon>
    </lineage>
</organism>
<gene>
    <name evidence="7" type="primary">nbaC</name>
    <name evidence="9" type="ORF">H0484_10925</name>
</gene>
<reference evidence="9 10" key="1">
    <citation type="submission" date="2020-07" db="EMBL/GenBank/DDBJ databases">
        <title>Pusillimonas sp. nov., isolated from poultry manure in Taiwan.</title>
        <authorList>
            <person name="Lin S.-Y."/>
            <person name="Tang Y.-S."/>
            <person name="Young C.-C."/>
        </authorList>
    </citation>
    <scope>NUCLEOTIDE SEQUENCE [LARGE SCALE GENOMIC DNA]</scope>
    <source>
        <strain evidence="9 10">CC-YST705</strain>
    </source>
</reference>
<dbReference type="HAMAP" id="MF_00825">
    <property type="entry name" value="3_HAO"/>
    <property type="match status" value="1"/>
</dbReference>
<comment type="caution">
    <text evidence="9">The sequence shown here is derived from an EMBL/GenBank/DDBJ whole genome shotgun (WGS) entry which is preliminary data.</text>
</comment>
<keyword evidence="5 7" id="KW-0560">Oxidoreductase</keyword>
<feature type="binding site" evidence="7">
    <location>
        <position position="47"/>
    </location>
    <ligand>
        <name>O2</name>
        <dbReference type="ChEBI" id="CHEBI:15379"/>
    </ligand>
</feature>
<sequence>MFRYGPPLKFQRWLDDNDHLLKPPVGNQQIWKDADFIVTVVGGPNHRTDYHDDPLEEFFYQFKGNAYLNIMDNGKPDRIDLKEGDMFLLPPHVRHSPQRPEPDSRCLVIERQRPKGLMDGFEWYCLSCGHLVHRVEVQLESIVDDLPPLFEKFYQTPELRVCPSCGTSHPGKHAHGQPAASAQPAGSQS</sequence>
<dbReference type="Gene3D" id="2.60.120.10">
    <property type="entry name" value="Jelly Rolls"/>
    <property type="match status" value="1"/>
</dbReference>
<feature type="binding site" evidence="7">
    <location>
        <position position="162"/>
    </location>
    <ligand>
        <name>Fe cation</name>
        <dbReference type="ChEBI" id="CHEBI:24875"/>
        <label>2</label>
    </ligand>
</feature>
<dbReference type="CDD" id="cd06123">
    <property type="entry name" value="cupin_HAO"/>
    <property type="match status" value="1"/>
</dbReference>
<feature type="region of interest" description="Disordered" evidence="8">
    <location>
        <begin position="166"/>
        <end position="189"/>
    </location>
</feature>
<name>A0ABS8CDZ4_9BURK</name>
<evidence type="ECO:0000256" key="8">
    <source>
        <dbReference type="SAM" id="MobiDB-lite"/>
    </source>
</evidence>
<evidence type="ECO:0000256" key="6">
    <source>
        <dbReference type="ARBA" id="ARBA00023004"/>
    </source>
</evidence>
<comment type="catalytic activity">
    <reaction evidence="7">
        <text>3-hydroxyanthranilate + O2 = (2Z,4Z)-2-amino-3-carboxymuconate 6-semialdehyde</text>
        <dbReference type="Rhea" id="RHEA:17953"/>
        <dbReference type="ChEBI" id="CHEBI:15379"/>
        <dbReference type="ChEBI" id="CHEBI:36559"/>
        <dbReference type="ChEBI" id="CHEBI:77612"/>
        <dbReference type="EC" id="1.13.11.6"/>
    </reaction>
</comment>
<evidence type="ECO:0000256" key="2">
    <source>
        <dbReference type="ARBA" id="ARBA00022642"/>
    </source>
</evidence>
<keyword evidence="2 7" id="KW-0662">Pyridine nucleotide biosynthesis</keyword>
<comment type="subunit">
    <text evidence="7">Homodimer.</text>
</comment>
<evidence type="ECO:0000256" key="5">
    <source>
        <dbReference type="ARBA" id="ARBA00023002"/>
    </source>
</evidence>
<dbReference type="EC" id="1.13.11.6" evidence="7"/>
<dbReference type="EMBL" id="JACDXW010000005">
    <property type="protein sequence ID" value="MCB5364260.1"/>
    <property type="molecule type" value="Genomic_DNA"/>
</dbReference>
<feature type="binding site" evidence="7">
    <location>
        <position position="128"/>
    </location>
    <ligand>
        <name>Fe cation</name>
        <dbReference type="ChEBI" id="CHEBI:24875"/>
        <label>2</label>
    </ligand>
</feature>
<feature type="binding site" evidence="7">
    <location>
        <position position="125"/>
    </location>
    <ligand>
        <name>Fe cation</name>
        <dbReference type="ChEBI" id="CHEBI:24875"/>
        <label>2</label>
    </ligand>
</feature>
<dbReference type="InterPro" id="IPR011051">
    <property type="entry name" value="RmlC_Cupin_sf"/>
</dbReference>
<feature type="binding site" evidence="7">
    <location>
        <position position="99"/>
    </location>
    <ligand>
        <name>substrate</name>
    </ligand>
</feature>
<feature type="binding site" evidence="7">
    <location>
        <position position="95"/>
    </location>
    <ligand>
        <name>Fe cation</name>
        <dbReference type="ChEBI" id="CHEBI:24875"/>
        <label>1</label>
        <note>catalytic</note>
    </ligand>
</feature>
<dbReference type="PANTHER" id="PTHR15497:SF1">
    <property type="entry name" value="3-HYDROXYANTHRANILATE 3,4-DIOXYGENASE"/>
    <property type="match status" value="1"/>
</dbReference>
<evidence type="ECO:0000313" key="10">
    <source>
        <dbReference type="Proteomes" id="UP000776983"/>
    </source>
</evidence>
<comment type="function">
    <text evidence="1 7">Catalyzes the oxidative ring opening of 3-hydroxyanthranilate to 2-amino-3-carboxymuconate semialdehyde, which spontaneously cyclizes to quinolinate.</text>
</comment>
<evidence type="ECO:0000256" key="3">
    <source>
        <dbReference type="ARBA" id="ARBA00022723"/>
    </source>
</evidence>
<evidence type="ECO:0000256" key="7">
    <source>
        <dbReference type="HAMAP-Rule" id="MF_00825"/>
    </source>
</evidence>
<keyword evidence="4 7" id="KW-0223">Dioxygenase</keyword>
<dbReference type="PANTHER" id="PTHR15497">
    <property type="entry name" value="3-HYDROXYANTHRANILATE 3,4-DIOXYGENASE"/>
    <property type="match status" value="1"/>
</dbReference>
<comment type="similarity">
    <text evidence="7">Belongs to the 3-HAO family.</text>
</comment>
<protein>
    <recommendedName>
        <fullName evidence="7">3-hydroxyanthranilate 3,4-dioxygenase</fullName>
        <ecNumber evidence="7">1.13.11.6</ecNumber>
    </recommendedName>
    <alternativeName>
        <fullName evidence="7">3-hydroxyanthranilate oxygenase</fullName>
        <shortName evidence="7">3-HAO</shortName>
    </alternativeName>
    <alternativeName>
        <fullName evidence="7">3-hydroxyanthranilic acid dioxygenase</fullName>
        <shortName evidence="7">HAD</shortName>
    </alternativeName>
</protein>
<feature type="compositionally biased region" description="Low complexity" evidence="8">
    <location>
        <begin position="176"/>
        <end position="189"/>
    </location>
</feature>
<evidence type="ECO:0000256" key="4">
    <source>
        <dbReference type="ARBA" id="ARBA00022964"/>
    </source>
</evidence>
<feature type="binding site" evidence="7">
    <location>
        <position position="57"/>
    </location>
    <ligand>
        <name>Fe cation</name>
        <dbReference type="ChEBI" id="CHEBI:24875"/>
        <label>1</label>
        <note>catalytic</note>
    </ligand>
</feature>
<comment type="pathway">
    <text evidence="7">Cofactor biosynthesis; NAD(+) biosynthesis; quinolinate from L-kynurenine: step 3/3.</text>
</comment>
<feature type="binding site" evidence="7">
    <location>
        <position position="57"/>
    </location>
    <ligand>
        <name>substrate</name>
    </ligand>
</feature>
<feature type="binding site" evidence="7">
    <location>
        <position position="165"/>
    </location>
    <ligand>
        <name>Fe cation</name>
        <dbReference type="ChEBI" id="CHEBI:24875"/>
        <label>2</label>
    </ligand>
</feature>
<dbReference type="RefSeq" id="WP_226954679.1">
    <property type="nucleotide sequence ID" value="NZ_JACDXW010000005.1"/>
</dbReference>
<accession>A0ABS8CDZ4</accession>
<dbReference type="SUPFAM" id="SSF51182">
    <property type="entry name" value="RmlC-like cupins"/>
    <property type="match status" value="1"/>
</dbReference>
<dbReference type="Pfam" id="PF06052">
    <property type="entry name" value="3-HAO"/>
    <property type="match status" value="1"/>
</dbReference>
<evidence type="ECO:0000313" key="9">
    <source>
        <dbReference type="EMBL" id="MCB5364260.1"/>
    </source>
</evidence>
<keyword evidence="6 7" id="KW-0408">Iron</keyword>
<dbReference type="GO" id="GO:0000334">
    <property type="term" value="F:3-hydroxyanthranilate 3,4-dioxygenase activity"/>
    <property type="evidence" value="ECO:0007669"/>
    <property type="project" value="UniProtKB-EC"/>
</dbReference>
<comment type="cofactor">
    <cofactor evidence="7">
        <name>Fe(2+)</name>
        <dbReference type="ChEBI" id="CHEBI:29033"/>
    </cofactor>
    <text evidence="7">Binds 2 Fe(2+) ions per subunit.</text>
</comment>
<dbReference type="NCBIfam" id="NF009763">
    <property type="entry name" value="PRK13264.1"/>
    <property type="match status" value="1"/>
</dbReference>
<dbReference type="Proteomes" id="UP000776983">
    <property type="component" value="Unassembled WGS sequence"/>
</dbReference>
<keyword evidence="3 7" id="KW-0479">Metal-binding</keyword>
<dbReference type="NCBIfam" id="TIGR03037">
    <property type="entry name" value="anthran_nbaC"/>
    <property type="match status" value="1"/>
</dbReference>
<proteinExistence type="inferred from homology"/>
<feature type="binding site" evidence="7">
    <location>
        <position position="110"/>
    </location>
    <ligand>
        <name>substrate</name>
    </ligand>
</feature>
<dbReference type="InterPro" id="IPR014710">
    <property type="entry name" value="RmlC-like_jellyroll"/>
</dbReference>
<feature type="binding site" evidence="7">
    <location>
        <position position="51"/>
    </location>
    <ligand>
        <name>Fe cation</name>
        <dbReference type="ChEBI" id="CHEBI:24875"/>
        <label>1</label>
        <note>catalytic</note>
    </ligand>
</feature>
<keyword evidence="10" id="KW-1185">Reference proteome</keyword>